<evidence type="ECO:0000313" key="2">
    <source>
        <dbReference type="EMBL" id="MFN2975321.1"/>
    </source>
</evidence>
<organism evidence="2 3">
    <name type="scientific">Terriglobus aquaticus</name>
    <dbReference type="NCBI Taxonomy" id="940139"/>
    <lineage>
        <taxon>Bacteria</taxon>
        <taxon>Pseudomonadati</taxon>
        <taxon>Acidobacteriota</taxon>
        <taxon>Terriglobia</taxon>
        <taxon>Terriglobales</taxon>
        <taxon>Acidobacteriaceae</taxon>
        <taxon>Terriglobus</taxon>
    </lineage>
</organism>
<dbReference type="RefSeq" id="WP_263413149.1">
    <property type="nucleotide sequence ID" value="NZ_BAABBH010000001.1"/>
</dbReference>
<keyword evidence="1" id="KW-0732">Signal</keyword>
<evidence type="ECO:0000256" key="1">
    <source>
        <dbReference type="SAM" id="SignalP"/>
    </source>
</evidence>
<sequence length="117" mass="12293">MRRSALPALFLPLSIAALPTLAQQATRSAPVGPTALHRAANATHEGSESLPIRRVALYKNGVGFFEHSGTVRGDQAVTIDFTTAQLNDVLQSLTAVDLGGGRSRALGTTAPRLWTSS</sequence>
<accession>A0ABW9KHN8</accession>
<protein>
    <submittedName>
        <fullName evidence="2">Uncharacterized protein</fullName>
    </submittedName>
</protein>
<dbReference type="Proteomes" id="UP001634747">
    <property type="component" value="Unassembled WGS sequence"/>
</dbReference>
<reference evidence="2 3" key="1">
    <citation type="submission" date="2024-12" db="EMBL/GenBank/DDBJ databases">
        <authorList>
            <person name="Lee Y."/>
        </authorList>
    </citation>
    <scope>NUCLEOTIDE SEQUENCE [LARGE SCALE GENOMIC DNA]</scope>
    <source>
        <strain evidence="2 3">03SUJ4</strain>
    </source>
</reference>
<gene>
    <name evidence="2" type="ORF">ACK2TP_06065</name>
</gene>
<feature type="signal peptide" evidence="1">
    <location>
        <begin position="1"/>
        <end position="22"/>
    </location>
</feature>
<keyword evidence="3" id="KW-1185">Reference proteome</keyword>
<proteinExistence type="predicted"/>
<comment type="caution">
    <text evidence="2">The sequence shown here is derived from an EMBL/GenBank/DDBJ whole genome shotgun (WGS) entry which is preliminary data.</text>
</comment>
<evidence type="ECO:0000313" key="3">
    <source>
        <dbReference type="Proteomes" id="UP001634747"/>
    </source>
</evidence>
<name>A0ABW9KHN8_9BACT</name>
<feature type="chain" id="PRO_5045695973" evidence="1">
    <location>
        <begin position="23"/>
        <end position="117"/>
    </location>
</feature>
<dbReference type="EMBL" id="JBJYXY010000001">
    <property type="protein sequence ID" value="MFN2975321.1"/>
    <property type="molecule type" value="Genomic_DNA"/>
</dbReference>